<dbReference type="InterPro" id="IPR052357">
    <property type="entry name" value="Orn_Lys_Arg_decarboxylase-I"/>
</dbReference>
<dbReference type="GO" id="GO:0016831">
    <property type="term" value="F:carboxy-lyase activity"/>
    <property type="evidence" value="ECO:0007669"/>
    <property type="project" value="UniProtKB-KW"/>
</dbReference>
<dbReference type="InterPro" id="IPR015421">
    <property type="entry name" value="PyrdxlP-dep_Trfase_major"/>
</dbReference>
<dbReference type="Proteomes" id="UP001222027">
    <property type="component" value="Unassembled WGS sequence"/>
</dbReference>
<gene>
    <name evidence="14" type="ORF">OPV22_009960</name>
</gene>
<dbReference type="Pfam" id="PF03162">
    <property type="entry name" value="Y_phosphatase2"/>
    <property type="match status" value="1"/>
</dbReference>
<dbReference type="FunFam" id="3.90.190.10:FF:000024">
    <property type="entry name" value="probable tyrosine-protein phosphatase At1g05000"/>
    <property type="match status" value="1"/>
</dbReference>
<dbReference type="PRINTS" id="PR01911">
    <property type="entry name" value="PFDSPHPHTASE"/>
</dbReference>
<keyword evidence="5" id="KW-0378">Hydrolase</keyword>
<dbReference type="PROSITE" id="PS50054">
    <property type="entry name" value="TYR_PHOSPHATASE_DUAL"/>
    <property type="match status" value="1"/>
</dbReference>
<comment type="catalytic activity">
    <reaction evidence="9">
        <text>5-diphospho-1D-myo-inositol 1,2,3,4,6-pentakisphosphate + H2O = 1D-myo-inositol hexakisphosphate + phosphate + H(+)</text>
        <dbReference type="Rhea" id="RHEA:22384"/>
        <dbReference type="ChEBI" id="CHEBI:15377"/>
        <dbReference type="ChEBI" id="CHEBI:15378"/>
        <dbReference type="ChEBI" id="CHEBI:43474"/>
        <dbReference type="ChEBI" id="CHEBI:58130"/>
        <dbReference type="ChEBI" id="CHEBI:58628"/>
        <dbReference type="EC" id="3.6.1.52"/>
    </reaction>
    <physiologicalReaction direction="left-to-right" evidence="9">
        <dbReference type="Rhea" id="RHEA:22385"/>
    </physiologicalReaction>
</comment>
<dbReference type="InterPro" id="IPR000310">
    <property type="entry name" value="Orn/Lys/Arg_deCO2ase_major_dom"/>
</dbReference>
<dbReference type="AlphaFoldDB" id="A0AAV8RK33"/>
<dbReference type="GO" id="GO:0016791">
    <property type="term" value="F:phosphatase activity"/>
    <property type="evidence" value="ECO:0007669"/>
    <property type="project" value="InterPro"/>
</dbReference>
<evidence type="ECO:0000256" key="7">
    <source>
        <dbReference type="ARBA" id="ARBA00023239"/>
    </source>
</evidence>
<keyword evidence="15" id="KW-1185">Reference proteome</keyword>
<evidence type="ECO:0000256" key="4">
    <source>
        <dbReference type="ARBA" id="ARBA00022793"/>
    </source>
</evidence>
<comment type="catalytic activity">
    <reaction evidence="10">
        <text>3,5-bis(diphospho)-1D-myo-inositol 1,2,4,6-tetrakisphosphate + H2O = 3-diphospho-1D-myo-inositol 1,2,4,5,6-pentakisphosphate + phosphate + 2 H(+)</text>
        <dbReference type="Rhea" id="RHEA:56312"/>
        <dbReference type="ChEBI" id="CHEBI:15377"/>
        <dbReference type="ChEBI" id="CHEBI:15378"/>
        <dbReference type="ChEBI" id="CHEBI:43474"/>
        <dbReference type="ChEBI" id="CHEBI:140372"/>
        <dbReference type="ChEBI" id="CHEBI:140374"/>
        <dbReference type="EC" id="3.6.1.52"/>
    </reaction>
    <physiologicalReaction direction="left-to-right" evidence="10">
        <dbReference type="Rhea" id="RHEA:56313"/>
    </physiologicalReaction>
</comment>
<comment type="caution">
    <text evidence="14">The sequence shown here is derived from an EMBL/GenBank/DDBJ whole genome shotgun (WGS) entry which is preliminary data.</text>
</comment>
<dbReference type="InterPro" id="IPR015424">
    <property type="entry name" value="PyrdxlP-dep_Trfase"/>
</dbReference>
<dbReference type="SUPFAM" id="SSF52799">
    <property type="entry name" value="(Phosphotyrosine protein) phosphatases II"/>
    <property type="match status" value="1"/>
</dbReference>
<comment type="similarity">
    <text evidence="8">Belongs to the protein-tyrosine phosphatase family. Atypical dual-specificity phosphatase Siw14-like subfamily.</text>
</comment>
<dbReference type="PROSITE" id="PS00383">
    <property type="entry name" value="TYR_PHOSPHATASE_1"/>
    <property type="match status" value="1"/>
</dbReference>
<protein>
    <recommendedName>
        <fullName evidence="3">diphosphoinositol-polyphosphate diphosphatase</fullName>
        <ecNumber evidence="3">3.6.1.52</ecNumber>
    </recommendedName>
</protein>
<comment type="catalytic activity">
    <reaction evidence="12">
        <text>6-diphospho-1D-myo-inositol pentakisphosphate + H2O = 1D-myo-inositol hexakisphosphate + phosphate + H(+)</text>
        <dbReference type="Rhea" id="RHEA:79703"/>
        <dbReference type="ChEBI" id="CHEBI:15377"/>
        <dbReference type="ChEBI" id="CHEBI:15378"/>
        <dbReference type="ChEBI" id="CHEBI:43474"/>
        <dbReference type="ChEBI" id="CHEBI:58130"/>
        <dbReference type="ChEBI" id="CHEBI:230534"/>
        <dbReference type="EC" id="3.6.1.52"/>
    </reaction>
    <physiologicalReaction direction="left-to-right" evidence="12">
        <dbReference type="Rhea" id="RHEA:79704"/>
    </physiologicalReaction>
</comment>
<evidence type="ECO:0000256" key="2">
    <source>
        <dbReference type="ARBA" id="ARBA00010671"/>
    </source>
</evidence>
<reference evidence="14 15" key="1">
    <citation type="submission" date="2022-12" db="EMBL/GenBank/DDBJ databases">
        <title>Chromosome-scale assembly of the Ensete ventricosum genome.</title>
        <authorList>
            <person name="Dussert Y."/>
            <person name="Stocks J."/>
            <person name="Wendawek A."/>
            <person name="Woldeyes F."/>
            <person name="Nichols R.A."/>
            <person name="Borrell J.S."/>
        </authorList>
    </citation>
    <scope>NUCLEOTIDE SEQUENCE [LARGE SCALE GENOMIC DNA]</scope>
    <source>
        <strain evidence="15">cv. Maze</strain>
        <tissue evidence="14">Seeds</tissue>
    </source>
</reference>
<dbReference type="Pfam" id="PF01276">
    <property type="entry name" value="OKR_DC_1"/>
    <property type="match status" value="1"/>
</dbReference>
<dbReference type="EMBL" id="JAQQAF010000003">
    <property type="protein sequence ID" value="KAJ8499408.1"/>
    <property type="molecule type" value="Genomic_DNA"/>
</dbReference>
<organism evidence="14 15">
    <name type="scientific">Ensete ventricosum</name>
    <name type="common">Abyssinian banana</name>
    <name type="synonym">Musa ensete</name>
    <dbReference type="NCBI Taxonomy" id="4639"/>
    <lineage>
        <taxon>Eukaryota</taxon>
        <taxon>Viridiplantae</taxon>
        <taxon>Streptophyta</taxon>
        <taxon>Embryophyta</taxon>
        <taxon>Tracheophyta</taxon>
        <taxon>Spermatophyta</taxon>
        <taxon>Magnoliopsida</taxon>
        <taxon>Liliopsida</taxon>
        <taxon>Zingiberales</taxon>
        <taxon>Musaceae</taxon>
        <taxon>Ensete</taxon>
    </lineage>
</organism>
<evidence type="ECO:0000256" key="1">
    <source>
        <dbReference type="ARBA" id="ARBA00001933"/>
    </source>
</evidence>
<keyword evidence="4" id="KW-0210">Decarboxylase</keyword>
<dbReference type="SUPFAM" id="SSF53383">
    <property type="entry name" value="PLP-dependent transferases"/>
    <property type="match status" value="1"/>
</dbReference>
<dbReference type="InterPro" id="IPR029021">
    <property type="entry name" value="Prot-tyrosine_phosphatase-like"/>
</dbReference>
<evidence type="ECO:0000256" key="11">
    <source>
        <dbReference type="ARBA" id="ARBA00047927"/>
    </source>
</evidence>
<dbReference type="InterPro" id="IPR036633">
    <property type="entry name" value="Prn/Lys/Arg_de-COase_C_sf"/>
</dbReference>
<comment type="catalytic activity">
    <reaction evidence="11">
        <text>1,5-bis(diphospho)-1D-myo-inositol 2,3,4,6-tetrakisphosphate + H2O = 1-diphospho-1D-myo-inositol 2,3,4,5,6-pentakisphosphate + phosphate + 2 H(+)</text>
        <dbReference type="Rhea" id="RHEA:79699"/>
        <dbReference type="ChEBI" id="CHEBI:15377"/>
        <dbReference type="ChEBI" id="CHEBI:15378"/>
        <dbReference type="ChEBI" id="CHEBI:43474"/>
        <dbReference type="ChEBI" id="CHEBI:74946"/>
        <dbReference type="ChEBI" id="CHEBI:77983"/>
        <dbReference type="EC" id="3.6.1.52"/>
    </reaction>
    <physiologicalReaction direction="left-to-right" evidence="11">
        <dbReference type="Rhea" id="RHEA:79700"/>
    </physiologicalReaction>
</comment>
<evidence type="ECO:0000256" key="3">
    <source>
        <dbReference type="ARBA" id="ARBA00012527"/>
    </source>
</evidence>
<dbReference type="PANTHER" id="PTHR43277">
    <property type="entry name" value="ARGININE DECARBOXYLASE"/>
    <property type="match status" value="1"/>
</dbReference>
<dbReference type="InterPro" id="IPR008286">
    <property type="entry name" value="Prn/Lys/Arg_de-COase_C"/>
</dbReference>
<dbReference type="InterPro" id="IPR020422">
    <property type="entry name" value="TYR_PHOSPHATASE_DUAL_dom"/>
</dbReference>
<keyword evidence="6" id="KW-0663">Pyridoxal phosphate</keyword>
<dbReference type="Pfam" id="PF03711">
    <property type="entry name" value="OKR_DC_1_C"/>
    <property type="match status" value="1"/>
</dbReference>
<proteinExistence type="inferred from homology"/>
<evidence type="ECO:0000259" key="13">
    <source>
        <dbReference type="PROSITE" id="PS50054"/>
    </source>
</evidence>
<dbReference type="EC" id="3.6.1.52" evidence="3"/>
<dbReference type="InterPro" id="IPR016130">
    <property type="entry name" value="Tyr_Pase_AS"/>
</dbReference>
<dbReference type="SUPFAM" id="SSF55904">
    <property type="entry name" value="Ornithine decarboxylase C-terminal domain"/>
    <property type="match status" value="1"/>
</dbReference>
<evidence type="ECO:0000256" key="9">
    <source>
        <dbReference type="ARBA" id="ARBA00047342"/>
    </source>
</evidence>
<evidence type="ECO:0000256" key="10">
    <source>
        <dbReference type="ARBA" id="ARBA00047562"/>
    </source>
</evidence>
<dbReference type="Gene3D" id="3.90.100.10">
    <property type="entry name" value="Orn/Lys/Arg decarboxylase, C-terminal domain"/>
    <property type="match status" value="1"/>
</dbReference>
<dbReference type="PANTHER" id="PTHR43277:SF4">
    <property type="entry name" value="ARGININE DECARBOXYLASE"/>
    <property type="match status" value="1"/>
</dbReference>
<dbReference type="Gene3D" id="3.40.640.10">
    <property type="entry name" value="Type I PLP-dependent aspartate aminotransferase-like (Major domain)"/>
    <property type="match status" value="1"/>
</dbReference>
<evidence type="ECO:0000256" key="8">
    <source>
        <dbReference type="ARBA" id="ARBA00044949"/>
    </source>
</evidence>
<dbReference type="GO" id="GO:0008486">
    <property type="term" value="F:diphosphoinositol-polyphosphate diphosphatase activity"/>
    <property type="evidence" value="ECO:0007669"/>
    <property type="project" value="UniProtKB-EC"/>
</dbReference>
<evidence type="ECO:0000256" key="12">
    <source>
        <dbReference type="ARBA" id="ARBA00048424"/>
    </source>
</evidence>
<accession>A0AAV8RK33</accession>
<dbReference type="InterPro" id="IPR020428">
    <property type="entry name" value="PFA-DSPs"/>
</dbReference>
<evidence type="ECO:0000313" key="15">
    <source>
        <dbReference type="Proteomes" id="UP001222027"/>
    </source>
</evidence>
<feature type="domain" description="Tyrosine-protein phosphatase" evidence="13">
    <location>
        <begin position="40"/>
        <end position="188"/>
    </location>
</feature>
<comment type="similarity">
    <text evidence="2">Belongs to the Orn/Lys/Arg decarboxylase class-I family.</text>
</comment>
<dbReference type="InterPro" id="IPR004861">
    <property type="entry name" value="Siw14-like"/>
</dbReference>
<keyword evidence="7" id="KW-0456">Lyase</keyword>
<name>A0AAV8RK33_ENSVE</name>
<dbReference type="CDD" id="cd14528">
    <property type="entry name" value="PFA-DSP_Siw14"/>
    <property type="match status" value="1"/>
</dbReference>
<sequence length="722" mass="78588">MILEAAPQEGDEVVLAPILQREGEILTRSIGGDVLLPPSNFGVVDRGIYRSGFPSDENFPFLKALNVRSIVYLCPEPYPKVNAEFVRSQGIRLFQFGIEGSRESLTVSNRTIMEALRVLLDIRNHPILIHCKRGKHRTGCLIGCFRKLQNWCLSSTHEEYIKFASPKIRPSDMRFIEMFDVSHVMHCVLGYDLGNIVTLMRSYSANVHWIRSSAMVSSLTSLLVQAIPCERIWRYKRKKCMRLVGMQGTSKPNNVLADLPVVLEASSAPLVQALKSTAEQDVACFHFPGHNRGKAAPSILSNLTGPGAFLHDLPELPELDDLFSPKGAILDAQAEAAKLFGASDTWFLVGGTTCGIQASIMATCCPGDVLILPRNSHISATSGLVLSGAVPKYILPEYNSCWDIAAGIRPSQVEAAIKELEEVGKTAAAVLITSPTYHGICSDLNEITKVCHSRCIPVIVDEAHGAHFRFHPNFPSTALEQGADLAVQSTHKSSSPSYLLLASLDSARAQLGENPDAIFCDAVNLSLETRKEIGRIPGVSLLDLSSFLSGFTAIDPLRITLGVSQLHVSGYMADEVLWEGHRIIPELVGSSSLTFAINLGTSRKDIQRLILGVKNLSRNFFNGNKIKSDVWNGVRAAATCSSMQLSPRDAFFAKKRRVNVRESVGEICGELICPYPPGIPVLIPGEVITEEALSYLLSVLRMGAAITGAADHHLSSILVCGV</sequence>
<comment type="cofactor">
    <cofactor evidence="1">
        <name>pyridoxal 5'-phosphate</name>
        <dbReference type="ChEBI" id="CHEBI:597326"/>
    </cofactor>
</comment>
<evidence type="ECO:0000313" key="14">
    <source>
        <dbReference type="EMBL" id="KAJ8499408.1"/>
    </source>
</evidence>
<dbReference type="Gene3D" id="3.90.190.10">
    <property type="entry name" value="Protein tyrosine phosphatase superfamily"/>
    <property type="match status" value="1"/>
</dbReference>
<evidence type="ECO:0000256" key="5">
    <source>
        <dbReference type="ARBA" id="ARBA00022801"/>
    </source>
</evidence>
<evidence type="ECO:0000256" key="6">
    <source>
        <dbReference type="ARBA" id="ARBA00022898"/>
    </source>
</evidence>